<keyword evidence="2" id="KW-1185">Reference proteome</keyword>
<gene>
    <name evidence="1" type="ORF">KDK95_05565</name>
</gene>
<name>A0A941E798_9ACTN</name>
<sequence>MYNLVYVDAVDAETKRVISYTRELIKAYRTVGDELRYNMASTFYMDAFGFVNFRVETACSCLLLVENKLVADALGLSRSLFEHYLLFILMCRGRKLIKLEDLSSSGLTAAQFKAKLRERQDEVAQARAAGRAVPLSVEQYQHTKQIMYVFEGVRDSEDPSYLIPIHYFSFQRFRPEVMRLEDEHYFQYYERSQETKKAVKGFKAEAASQYRYYLSYDALLQNLKLNGVVTSGDIARIEAHYTFLGKTLHPTHHAAQDLHEVSNVHATRPAVGDDQTYAPEARLLTALYVCYIVHGLFEEVARLLEEAPETYVKDPGTATLRKEMAHLSAVFPYFWFVFNEPPLYDKFNWCIYHATDDELKEWGHYSKAPGERITFHQHIFSHFKSGLMEWNNARVGRYPSPIAR</sequence>
<evidence type="ECO:0000313" key="2">
    <source>
        <dbReference type="Proteomes" id="UP000676325"/>
    </source>
</evidence>
<comment type="caution">
    <text evidence="1">The sequence shown here is derived from an EMBL/GenBank/DDBJ whole genome shotgun (WGS) entry which is preliminary data.</text>
</comment>
<evidence type="ECO:0000313" key="1">
    <source>
        <dbReference type="EMBL" id="MBR7825767.1"/>
    </source>
</evidence>
<dbReference type="AlphaFoldDB" id="A0A941E798"/>
<reference evidence="1" key="1">
    <citation type="submission" date="2021-04" db="EMBL/GenBank/DDBJ databases">
        <title>Genome based classification of Actinospica acidithermotolerans sp. nov., an actinobacterium isolated from an Indonesian hot spring.</title>
        <authorList>
            <person name="Kusuma A.B."/>
            <person name="Putra K.E."/>
            <person name="Nafisah S."/>
            <person name="Loh J."/>
            <person name="Nouioui I."/>
            <person name="Goodfellow M."/>
        </authorList>
    </citation>
    <scope>NUCLEOTIDE SEQUENCE</scope>
    <source>
        <strain evidence="1">MGRD01-02</strain>
    </source>
</reference>
<dbReference type="EMBL" id="JAGSOH010000009">
    <property type="protein sequence ID" value="MBR7825767.1"/>
    <property type="molecule type" value="Genomic_DNA"/>
</dbReference>
<accession>A0A941E798</accession>
<protein>
    <submittedName>
        <fullName evidence="1">Uncharacterized protein</fullName>
    </submittedName>
</protein>
<proteinExistence type="predicted"/>
<dbReference type="RefSeq" id="WP_212516922.1">
    <property type="nucleotide sequence ID" value="NZ_JAGSOH010000009.1"/>
</dbReference>
<organism evidence="1 2">
    <name type="scientific">Actinospica acidithermotolerans</name>
    <dbReference type="NCBI Taxonomy" id="2828514"/>
    <lineage>
        <taxon>Bacteria</taxon>
        <taxon>Bacillati</taxon>
        <taxon>Actinomycetota</taxon>
        <taxon>Actinomycetes</taxon>
        <taxon>Catenulisporales</taxon>
        <taxon>Actinospicaceae</taxon>
        <taxon>Actinospica</taxon>
    </lineage>
</organism>
<dbReference type="Proteomes" id="UP000676325">
    <property type="component" value="Unassembled WGS sequence"/>
</dbReference>